<reference evidence="3" key="1">
    <citation type="submission" date="2025-08" db="UniProtKB">
        <authorList>
            <consortium name="RefSeq"/>
        </authorList>
    </citation>
    <scope>IDENTIFICATION</scope>
    <source>
        <tissue evidence="3">Kidney</tissue>
    </source>
</reference>
<feature type="region of interest" description="Disordered" evidence="1">
    <location>
        <begin position="1"/>
        <end position="66"/>
    </location>
</feature>
<feature type="compositionally biased region" description="Polar residues" evidence="1">
    <location>
        <begin position="86"/>
        <end position="99"/>
    </location>
</feature>
<keyword evidence="2" id="KW-1185">Reference proteome</keyword>
<evidence type="ECO:0000313" key="3">
    <source>
        <dbReference type="RefSeq" id="XP_012874106.1"/>
    </source>
</evidence>
<feature type="compositionally biased region" description="Polar residues" evidence="1">
    <location>
        <begin position="54"/>
        <end position="63"/>
    </location>
</feature>
<dbReference type="RefSeq" id="XP_012874106.1">
    <property type="nucleotide sequence ID" value="XM_013018652.1"/>
</dbReference>
<dbReference type="Proteomes" id="UP000081671">
    <property type="component" value="Unplaced"/>
</dbReference>
<dbReference type="OrthoDB" id="9635089at2759"/>
<organism evidence="2 3">
    <name type="scientific">Dipodomys ordii</name>
    <name type="common">Ord's kangaroo rat</name>
    <dbReference type="NCBI Taxonomy" id="10020"/>
    <lineage>
        <taxon>Eukaryota</taxon>
        <taxon>Metazoa</taxon>
        <taxon>Chordata</taxon>
        <taxon>Craniata</taxon>
        <taxon>Vertebrata</taxon>
        <taxon>Euteleostomi</taxon>
        <taxon>Mammalia</taxon>
        <taxon>Eutheria</taxon>
        <taxon>Euarchontoglires</taxon>
        <taxon>Glires</taxon>
        <taxon>Rodentia</taxon>
        <taxon>Castorimorpha</taxon>
        <taxon>Heteromyidae</taxon>
        <taxon>Dipodomyinae</taxon>
        <taxon>Dipodomys</taxon>
    </lineage>
</organism>
<accession>A0A1S3FC72</accession>
<feature type="region of interest" description="Disordered" evidence="1">
    <location>
        <begin position="82"/>
        <end position="104"/>
    </location>
</feature>
<evidence type="ECO:0000313" key="2">
    <source>
        <dbReference type="Proteomes" id="UP000081671"/>
    </source>
</evidence>
<gene>
    <name evidence="3" type="primary">LOC105987391</name>
</gene>
<protein>
    <submittedName>
        <fullName evidence="3">Uncharacterized protein LOC105987391 isoform X2</fullName>
    </submittedName>
</protein>
<proteinExistence type="predicted"/>
<name>A0A1S3FC72_DIPOR</name>
<dbReference type="AlphaFoldDB" id="A0A1S3FC72"/>
<dbReference type="GeneID" id="105987391"/>
<evidence type="ECO:0000256" key="1">
    <source>
        <dbReference type="SAM" id="MobiDB-lite"/>
    </source>
</evidence>
<sequence>MKSWLLPSGEEAPDVSPLDHASSADKKATGQKPVLHHNHHLDPAQGVAKRDTGESTVPPQGASQEAKGWWYLEERVILPETRADSFLSQPLPQETSSRLPSKDSCLPRDRCCLLPSLGEACISAFYP</sequence>